<reference evidence="2" key="1">
    <citation type="submission" date="2018-02" db="EMBL/GenBank/DDBJ databases">
        <authorList>
            <person name="Clavel T."/>
            <person name="Strowig T."/>
        </authorList>
    </citation>
    <scope>NUCLEOTIDE SEQUENCE [LARGE SCALE GENOMIC DNA]</scope>
    <source>
        <strain evidence="2">DSM 100764</strain>
    </source>
</reference>
<comment type="caution">
    <text evidence="1">The sequence shown here is derived from an EMBL/GenBank/DDBJ whole genome shotgun (WGS) entry which is preliminary data.</text>
</comment>
<gene>
    <name evidence="1" type="ORF">C5O25_09025</name>
</gene>
<evidence type="ECO:0000313" key="1">
    <source>
        <dbReference type="EMBL" id="PWB06880.1"/>
    </source>
</evidence>
<dbReference type="RefSeq" id="WP_107036414.1">
    <property type="nucleotide sequence ID" value="NZ_CAQJFU010000024.1"/>
</dbReference>
<organism evidence="1 2">
    <name type="scientific">Paramuribaculum intestinale</name>
    <dbReference type="NCBI Taxonomy" id="2094151"/>
    <lineage>
        <taxon>Bacteria</taxon>
        <taxon>Pseudomonadati</taxon>
        <taxon>Bacteroidota</taxon>
        <taxon>Bacteroidia</taxon>
        <taxon>Bacteroidales</taxon>
        <taxon>Muribaculaceae</taxon>
        <taxon>Paramuribaculum</taxon>
    </lineage>
</organism>
<protein>
    <submittedName>
        <fullName evidence="1">Uncharacterized protein</fullName>
    </submittedName>
</protein>
<evidence type="ECO:0000313" key="2">
    <source>
        <dbReference type="Proteomes" id="UP000244925"/>
    </source>
</evidence>
<name>A0A2V1IVC3_9BACT</name>
<dbReference type="Proteomes" id="UP000244925">
    <property type="component" value="Unassembled WGS sequence"/>
</dbReference>
<dbReference type="GeneID" id="93423955"/>
<dbReference type="EMBL" id="PUBV01000018">
    <property type="protein sequence ID" value="PWB06880.1"/>
    <property type="molecule type" value="Genomic_DNA"/>
</dbReference>
<keyword evidence="2" id="KW-1185">Reference proteome</keyword>
<dbReference type="AlphaFoldDB" id="A0A2V1IVC3"/>
<sequence>MDNTNIVVLSVDQLREIIETTVCGCIEKVIGAFQPKHDSDSVDIDGALEFLNSNGYRIAKGQLYKETSAGNIPYHKFGHRLHFKISELRDWAELRLVSGNSVGTYIGIKGRKPQR</sequence>
<accession>A0A2V1IVC3</accession>
<proteinExistence type="predicted"/>